<gene>
    <name evidence="1" type="ORF">F8566_46805</name>
</gene>
<dbReference type="RefSeq" id="WP_151570437.1">
    <property type="nucleotide sequence ID" value="NZ_WBMT01000033.1"/>
</dbReference>
<dbReference type="OrthoDB" id="3451206at2"/>
<reference evidence="1 2" key="1">
    <citation type="submission" date="2019-09" db="EMBL/GenBank/DDBJ databases">
        <title>Actinomadura physcomitrii sp. nov., a novel actinomycete isolated from moss [Physcomitrium sphaericum (Ludw) Fuernr].</title>
        <authorList>
            <person name="Zhuang X."/>
            <person name="Liu C."/>
        </authorList>
    </citation>
    <scope>NUCLEOTIDE SEQUENCE [LARGE SCALE GENOMIC DNA]</scope>
    <source>
        <strain evidence="1 2">HMC1</strain>
    </source>
</reference>
<comment type="caution">
    <text evidence="1">The sequence shown here is derived from an EMBL/GenBank/DDBJ whole genome shotgun (WGS) entry which is preliminary data.</text>
</comment>
<dbReference type="AlphaFoldDB" id="A0A6H9Y7D1"/>
<evidence type="ECO:0000313" key="2">
    <source>
        <dbReference type="Proteomes" id="UP000468735"/>
    </source>
</evidence>
<dbReference type="Proteomes" id="UP000468735">
    <property type="component" value="Unassembled WGS sequence"/>
</dbReference>
<proteinExistence type="predicted"/>
<name>A0A6H9Y7D1_9ACTN</name>
<dbReference type="EMBL" id="WBMT01000033">
    <property type="protein sequence ID" value="KAB2339786.1"/>
    <property type="molecule type" value="Genomic_DNA"/>
</dbReference>
<evidence type="ECO:0000313" key="1">
    <source>
        <dbReference type="EMBL" id="KAB2339786.1"/>
    </source>
</evidence>
<protein>
    <submittedName>
        <fullName evidence="1">Uncharacterized protein</fullName>
    </submittedName>
</protein>
<keyword evidence="2" id="KW-1185">Reference proteome</keyword>
<sequence length="451" mass="49233">MRPTHGIREELAGRAIEQRTPRRTYLSDSQENGRFPIPAVRIAGTDDLIAVMRGSGLHGVVASQIERARSGFEVDAEGKPTLESFAELLSVLDESDREAVRQSEEKTRATMRFWDLLIRTGMLHVDRTRSLAWPGPAALAITGSDADAALDAWQTFLIAMLDHWSLSERQDVEEIGLCTNLLVFLYTQDDLVMHEHLSPTPDPKARECVRVHVGLLTHAGLVEQDDVGVWISPLGTLVCRAMLEEASGLTIPAVGSYAGADATTLLEALSSYRVDHISDEVRAWLSERSVEAGAAEIRNALRGVDPIARRAGFDLLAGTMDEAFGKVGRRVLLELVEDDELGALAFNFLTAKEKEQASVPDTAANAWALVDLAAVRLQAGTPAAEMIERLGYVDQDPEKMAKLISLFGDVDHPWNVRVLEAMVAHHPQPEVAEAARLALHRLVPTAGSSLP</sequence>
<accession>A0A6H9Y7D1</accession>
<organism evidence="1 2">
    <name type="scientific">Actinomadura rudentiformis</name>
    <dbReference type="NCBI Taxonomy" id="359158"/>
    <lineage>
        <taxon>Bacteria</taxon>
        <taxon>Bacillati</taxon>
        <taxon>Actinomycetota</taxon>
        <taxon>Actinomycetes</taxon>
        <taxon>Streptosporangiales</taxon>
        <taxon>Thermomonosporaceae</taxon>
        <taxon>Actinomadura</taxon>
    </lineage>
</organism>